<evidence type="ECO:0000313" key="2">
    <source>
        <dbReference type="Proteomes" id="UP001234297"/>
    </source>
</evidence>
<gene>
    <name evidence="1" type="ORF">MRB53_010324</name>
</gene>
<accession>A0ACC2LRJ8</accession>
<name>A0ACC2LRJ8_PERAE</name>
<organism evidence="1 2">
    <name type="scientific">Persea americana</name>
    <name type="common">Avocado</name>
    <dbReference type="NCBI Taxonomy" id="3435"/>
    <lineage>
        <taxon>Eukaryota</taxon>
        <taxon>Viridiplantae</taxon>
        <taxon>Streptophyta</taxon>
        <taxon>Embryophyta</taxon>
        <taxon>Tracheophyta</taxon>
        <taxon>Spermatophyta</taxon>
        <taxon>Magnoliopsida</taxon>
        <taxon>Magnoliidae</taxon>
        <taxon>Laurales</taxon>
        <taxon>Lauraceae</taxon>
        <taxon>Persea</taxon>
    </lineage>
</organism>
<dbReference type="Proteomes" id="UP001234297">
    <property type="component" value="Chromosome 3"/>
</dbReference>
<proteinExistence type="predicted"/>
<reference evidence="1 2" key="1">
    <citation type="journal article" date="2022" name="Hortic Res">
        <title>A haplotype resolved chromosomal level avocado genome allows analysis of novel avocado genes.</title>
        <authorList>
            <person name="Nath O."/>
            <person name="Fletcher S.J."/>
            <person name="Hayward A."/>
            <person name="Shaw L.M."/>
            <person name="Masouleh A.K."/>
            <person name="Furtado A."/>
            <person name="Henry R.J."/>
            <person name="Mitter N."/>
        </authorList>
    </citation>
    <scope>NUCLEOTIDE SEQUENCE [LARGE SCALE GENOMIC DNA]</scope>
    <source>
        <strain evidence="2">cv. Hass</strain>
    </source>
</reference>
<dbReference type="EMBL" id="CM056811">
    <property type="protein sequence ID" value="KAJ8636057.1"/>
    <property type="molecule type" value="Genomic_DNA"/>
</dbReference>
<keyword evidence="2" id="KW-1185">Reference proteome</keyword>
<comment type="caution">
    <text evidence="1">The sequence shown here is derived from an EMBL/GenBank/DDBJ whole genome shotgun (WGS) entry which is preliminary data.</text>
</comment>
<evidence type="ECO:0000313" key="1">
    <source>
        <dbReference type="EMBL" id="KAJ8636057.1"/>
    </source>
</evidence>
<protein>
    <submittedName>
        <fullName evidence="1">Uncharacterized protein</fullName>
    </submittedName>
</protein>
<sequence>MLLHPKSSCEAQSKNLQVNIDDMEPSEYYAFSSLKRYKETHFLISIASSPQCPYGQNMNRKVFQNRSNVVVDSKDGVFVKGKMGFYSKR</sequence>